<proteinExistence type="predicted"/>
<evidence type="ECO:0000313" key="1">
    <source>
        <dbReference type="EMBL" id="KAI4590628.1"/>
    </source>
</evidence>
<name>A0ACB9VLE0_9CETA</name>
<keyword evidence="2" id="KW-1185">Reference proteome</keyword>
<accession>A0ACB9VLE0</accession>
<dbReference type="Proteomes" id="UP001057279">
    <property type="component" value="Linkage Group LG01"/>
</dbReference>
<organism evidence="1 2">
    <name type="scientific">Ovis ammon polii x Ovis aries</name>
    <dbReference type="NCBI Taxonomy" id="2918886"/>
    <lineage>
        <taxon>Eukaryota</taxon>
        <taxon>Metazoa</taxon>
        <taxon>Chordata</taxon>
        <taxon>Craniata</taxon>
        <taxon>Vertebrata</taxon>
        <taxon>Euteleostomi</taxon>
        <taxon>Mammalia</taxon>
        <taxon>Eutheria</taxon>
        <taxon>Laurasiatheria</taxon>
        <taxon>Artiodactyla</taxon>
        <taxon>Ruminantia</taxon>
        <taxon>Pecora</taxon>
        <taxon>Bovidae</taxon>
        <taxon>Caprinae</taxon>
        <taxon>Ovis</taxon>
    </lineage>
</organism>
<dbReference type="EMBL" id="CM043026">
    <property type="protein sequence ID" value="KAI4590628.1"/>
    <property type="molecule type" value="Genomic_DNA"/>
</dbReference>
<protein>
    <submittedName>
        <fullName evidence="1">Uncharacterized protein</fullName>
    </submittedName>
</protein>
<comment type="caution">
    <text evidence="1">The sequence shown here is derived from an EMBL/GenBank/DDBJ whole genome shotgun (WGS) entry which is preliminary data.</text>
</comment>
<evidence type="ECO:0000313" key="2">
    <source>
        <dbReference type="Proteomes" id="UP001057279"/>
    </source>
</evidence>
<gene>
    <name evidence="1" type="ORF">MJG53_001677</name>
</gene>
<reference evidence="1" key="1">
    <citation type="submission" date="2022-03" db="EMBL/GenBank/DDBJ databases">
        <title>Genomic analyses of argali, domestic sheep and their hybrids provide insights into chromosomal evolution, heterosis and genetic basis of agronomic traits.</title>
        <authorList>
            <person name="Li M."/>
        </authorList>
    </citation>
    <scope>NUCLEOTIDE SEQUENCE</scope>
    <source>
        <strain evidence="1">F1 hybrid</strain>
    </source>
</reference>
<sequence length="1337" mass="149286">MAPAPQGVREEPLLECGSRLLSRLLFLAQAVVLLLPAARAGLCPVPCSCRIPVLDCSRRKLPASSWRALSTSLPPDAVSLDLSHNRLSNWNISLESQTLQEVKMNYNELTEIPYFGEPTSNITLLSLVHNIIPEINAEVFQFYPALETLDLSSNLISEIKTSSFPRMQLKYLNLSNNRITVLEAGCFDNLSSSLLVVKLNRNRISMIPPKIFKLPHLQFLELKRNRIKVVEGLTFQGLDSLRSLKMQRNGISKLKDGAFFGLDNMEELELEHNNLTEVNKGWLYGLRMLQQLYVSQNAVERISPDAWEFCQRLSELDLSYNQLTRLDESAFVGLSLLERLNLGDNRVTHIADGVFRFLSNLQTLNLRNNEISWAIEDASEAFAGLTSLTKLILQGNQIKSVTKKAFIGLESLEHLDLNNNAIMSIQENAFSQTRLKELILNTNSLLCDCHSKWLLQWLVDNNFQHSVNVSCAHPEWLAGQSILNVDLKDFVCDDLLKPQIRTHPETTVALRGVNVTLTCAAVSSSDSPMSALWRKDSEVLYDADTENFVRYQQQAGEALEYTSVLHLFSVNFTDEGKYQCIITNHFGSNYSHKAKLTVNEMPSFLKTPMDLTIRTGAMARLECAAEGHPAPQISWQKDGGTDFPAARERRMHVMPEDDVFFIANVKIEDMGIYSCMAQNIAGGLSANASLIVLETPSFVRPLEDKTVTRGETAVLQCIAGGSPTPRLNWTKDDGPLLVTERHFFAAANQLLIIVDAGLDDAGKYTCIMSNTLGTERGHIYLNVISSPNCDSSQSSIGHEDDGWTTVGIVIIVVVCCVVGTSLIWVIVIYHMRRKNEDYSITNTEELNLPADIPSYLSSQGTLSEPQEGYSNSEAGSHQQLMPPANGYLHRGTDGGTGTRVICSDCYDNANIYSRTREYCPYTYITEEDVLDQTLSSLMVQMPKETYLAHPPQDATTLESLVSSADRERSAFPTNHERINEKKPSSTQMSSDRLEMKPVNTGWHAWSSEVSHIASLTAVAATVTAVLNDALPEHKKVTRVYSISDCMLRASGTENKLMFQLEEMNDETRKDHVATKGRDLNGKKESSVPRSGEHSREQKRKVPREMGARCVGGGASVVKRSKLNEKGDEQGKHGPPSALFHEDPEGTFNSSADLWSSPSSLPRALVLVTCPLPVDFYETTGMIKKECICDVLERQNRRDTSYVEDKGRINSDKWRSQKQMLCSSDRALRYSLSQNIRLPTFGSLKILPFSDRSGLGYKSSEEQFHWKGRFFTTKPPGKPYKPFSDLGQGALWQVDGAGRNIKENTEHLTQLLIANTKRITVIHESSKAYPIQSISNKS</sequence>